<keyword evidence="3" id="KW-1185">Reference proteome</keyword>
<name>A0A518D7W7_9BACT</name>
<protein>
    <submittedName>
        <fullName evidence="2">Uncharacterized protein</fullName>
    </submittedName>
</protein>
<dbReference type="EMBL" id="CP036291">
    <property type="protein sequence ID" value="QDU87561.1"/>
    <property type="molecule type" value="Genomic_DNA"/>
</dbReference>
<reference evidence="2 3" key="1">
    <citation type="submission" date="2019-02" db="EMBL/GenBank/DDBJ databases">
        <title>Deep-cultivation of Planctomycetes and their phenomic and genomic characterization uncovers novel biology.</title>
        <authorList>
            <person name="Wiegand S."/>
            <person name="Jogler M."/>
            <person name="Boedeker C."/>
            <person name="Pinto D."/>
            <person name="Vollmers J."/>
            <person name="Rivas-Marin E."/>
            <person name="Kohn T."/>
            <person name="Peeters S.H."/>
            <person name="Heuer A."/>
            <person name="Rast P."/>
            <person name="Oberbeckmann S."/>
            <person name="Bunk B."/>
            <person name="Jeske O."/>
            <person name="Meyerdierks A."/>
            <person name="Storesund J.E."/>
            <person name="Kallscheuer N."/>
            <person name="Luecker S."/>
            <person name="Lage O.M."/>
            <person name="Pohl T."/>
            <person name="Merkel B.J."/>
            <person name="Hornburger P."/>
            <person name="Mueller R.-W."/>
            <person name="Bruemmer F."/>
            <person name="Labrenz M."/>
            <person name="Spormann A.M."/>
            <person name="Op den Camp H."/>
            <person name="Overmann J."/>
            <person name="Amann R."/>
            <person name="Jetten M.S.M."/>
            <person name="Mascher T."/>
            <person name="Medema M.H."/>
            <person name="Devos D.P."/>
            <person name="Kaster A.-K."/>
            <person name="Ovreas L."/>
            <person name="Rohde M."/>
            <person name="Galperin M.Y."/>
            <person name="Jogler C."/>
        </authorList>
    </citation>
    <scope>NUCLEOTIDE SEQUENCE [LARGE SCALE GENOMIC DNA]</scope>
    <source>
        <strain evidence="2 3">Pla175</strain>
    </source>
</reference>
<feature type="region of interest" description="Disordered" evidence="1">
    <location>
        <begin position="1"/>
        <end position="23"/>
    </location>
</feature>
<sequence length="77" mass="8329">MPGEHLDLSSDAGPPRGANRMTGRPFIGVRFACCGVYTRVYRNQAATAYEGRCPRCGKAVKFPIGPGGTGERFFEAF</sequence>
<dbReference type="Proteomes" id="UP000317429">
    <property type="component" value="Chromosome"/>
</dbReference>
<evidence type="ECO:0000256" key="1">
    <source>
        <dbReference type="SAM" id="MobiDB-lite"/>
    </source>
</evidence>
<dbReference type="KEGG" id="pnd:Pla175_09260"/>
<evidence type="ECO:0000313" key="2">
    <source>
        <dbReference type="EMBL" id="QDU87561.1"/>
    </source>
</evidence>
<organism evidence="2 3">
    <name type="scientific">Pirellulimonas nuda</name>
    <dbReference type="NCBI Taxonomy" id="2528009"/>
    <lineage>
        <taxon>Bacteria</taxon>
        <taxon>Pseudomonadati</taxon>
        <taxon>Planctomycetota</taxon>
        <taxon>Planctomycetia</taxon>
        <taxon>Pirellulales</taxon>
        <taxon>Lacipirellulaceae</taxon>
        <taxon>Pirellulimonas</taxon>
    </lineage>
</organism>
<proteinExistence type="predicted"/>
<gene>
    <name evidence="2" type="ORF">Pla175_09260</name>
</gene>
<evidence type="ECO:0000313" key="3">
    <source>
        <dbReference type="Proteomes" id="UP000317429"/>
    </source>
</evidence>
<dbReference type="OrthoDB" id="9810539at2"/>
<dbReference type="AlphaFoldDB" id="A0A518D7W7"/>
<accession>A0A518D7W7</accession>
<dbReference type="RefSeq" id="WP_145281520.1">
    <property type="nucleotide sequence ID" value="NZ_CP036291.1"/>
</dbReference>